<organism evidence="1 2">
    <name type="scientific">Mucor flavus</name>
    <dbReference type="NCBI Taxonomy" id="439312"/>
    <lineage>
        <taxon>Eukaryota</taxon>
        <taxon>Fungi</taxon>
        <taxon>Fungi incertae sedis</taxon>
        <taxon>Mucoromycota</taxon>
        <taxon>Mucoromycotina</taxon>
        <taxon>Mucoromycetes</taxon>
        <taxon>Mucorales</taxon>
        <taxon>Mucorineae</taxon>
        <taxon>Mucoraceae</taxon>
        <taxon>Mucor</taxon>
    </lineage>
</organism>
<accession>A0ABP9YZ08</accession>
<comment type="caution">
    <text evidence="1">The sequence shown here is derived from an EMBL/GenBank/DDBJ whole genome shotgun (WGS) entry which is preliminary data.</text>
</comment>
<dbReference type="Proteomes" id="UP001473302">
    <property type="component" value="Unassembled WGS sequence"/>
</dbReference>
<reference evidence="1 2" key="1">
    <citation type="submission" date="2024-04" db="EMBL/GenBank/DDBJ databases">
        <title>genome sequences of Mucor flavus KT1a and Helicostylum pulchrum KT1b strains isolated from the surface of a dry-aged beef.</title>
        <authorList>
            <person name="Toyotome T."/>
            <person name="Hosono M."/>
            <person name="Torimaru M."/>
            <person name="Fukuda K."/>
            <person name="Mikami N."/>
        </authorList>
    </citation>
    <scope>NUCLEOTIDE SEQUENCE [LARGE SCALE GENOMIC DNA]</scope>
    <source>
        <strain evidence="1 2">KT1a</strain>
    </source>
</reference>
<evidence type="ECO:0000313" key="2">
    <source>
        <dbReference type="Proteomes" id="UP001473302"/>
    </source>
</evidence>
<gene>
    <name evidence="1" type="ORF">MFLAVUS_005510</name>
</gene>
<evidence type="ECO:0000313" key="1">
    <source>
        <dbReference type="EMBL" id="GAA5812061.1"/>
    </source>
</evidence>
<proteinExistence type="predicted"/>
<sequence>MIQVDEGRSTAAAANGVRAFVLPVIGSNVPPYNEEITLHPYTQPYTDKSYYYPPASTGAVYFPQVGDEYYGYQSPNHNEYYGYPDIGETNYVDNGYYNNDAIEEIEAAEEELVSVSDVNGRVEEYTLSLVMEAKGCSLVVDPLPVVVSSGPSSTVAADLCVEVVSSENLLRWVEEEGLVSIELDFPIVVVESDCLVAVG</sequence>
<dbReference type="EMBL" id="BAABUK010000012">
    <property type="protein sequence ID" value="GAA5812061.1"/>
    <property type="molecule type" value="Genomic_DNA"/>
</dbReference>
<protein>
    <submittedName>
        <fullName evidence="1">Uncharacterized protein</fullName>
    </submittedName>
</protein>
<keyword evidence="2" id="KW-1185">Reference proteome</keyword>
<name>A0ABP9YZ08_9FUNG</name>